<dbReference type="InterPro" id="IPR007344">
    <property type="entry name" value="GrpB/CoaE"/>
</dbReference>
<dbReference type="EMBL" id="CP029191">
    <property type="protein sequence ID" value="QES39745.1"/>
    <property type="molecule type" value="Genomic_DNA"/>
</dbReference>
<name>A0A5P2CAD6_STRVZ</name>
<dbReference type="Gene3D" id="3.30.460.10">
    <property type="entry name" value="Beta Polymerase, domain 2"/>
    <property type="match status" value="1"/>
</dbReference>
<gene>
    <name evidence="2" type="ORF">DEJ49_01050</name>
</gene>
<accession>A0A5P2CAD6</accession>
<evidence type="ECO:0000313" key="2">
    <source>
        <dbReference type="EMBL" id="QES39745.1"/>
    </source>
</evidence>
<evidence type="ECO:0000256" key="1">
    <source>
        <dbReference type="SAM" id="MobiDB-lite"/>
    </source>
</evidence>
<dbReference type="InterPro" id="IPR043519">
    <property type="entry name" value="NT_sf"/>
</dbReference>
<proteinExistence type="predicted"/>
<sequence>MSETIVVTDHTPHWADRFRQLHGQLAPHAADIAASIEHVGSTAVPGCAAKPIIDVDIVVADESVMPTLISRLTERGHRHEGDLGITGREAFRAPDHPIPLTRDAAGRAGYTEAKGGLVGELPEKAYGTAGRP</sequence>
<dbReference type="AlphaFoldDB" id="A0A5P2CAD6"/>
<dbReference type="RefSeq" id="WP_150181920.1">
    <property type="nucleotide sequence ID" value="NZ_CP029191.1"/>
</dbReference>
<protein>
    <submittedName>
        <fullName evidence="2">GrpB family protein</fullName>
    </submittedName>
</protein>
<reference evidence="2 3" key="1">
    <citation type="submission" date="2018-05" db="EMBL/GenBank/DDBJ databases">
        <title>Streptomyces venezuelae.</title>
        <authorList>
            <person name="Kim W."/>
            <person name="Lee N."/>
            <person name="Cho B.-K."/>
        </authorList>
    </citation>
    <scope>NUCLEOTIDE SEQUENCE [LARGE SCALE GENOMIC DNA]</scope>
    <source>
        <strain evidence="2 3">ATCC 14585</strain>
    </source>
</reference>
<evidence type="ECO:0000313" key="3">
    <source>
        <dbReference type="Proteomes" id="UP000324015"/>
    </source>
</evidence>
<organism evidence="2 3">
    <name type="scientific">Streptomyces venezuelae</name>
    <dbReference type="NCBI Taxonomy" id="54571"/>
    <lineage>
        <taxon>Bacteria</taxon>
        <taxon>Bacillati</taxon>
        <taxon>Actinomycetota</taxon>
        <taxon>Actinomycetes</taxon>
        <taxon>Kitasatosporales</taxon>
        <taxon>Streptomycetaceae</taxon>
        <taxon>Streptomyces</taxon>
    </lineage>
</organism>
<dbReference type="PANTHER" id="PTHR34822">
    <property type="entry name" value="GRPB DOMAIN PROTEIN (AFU_ORTHOLOGUE AFUA_1G01530)"/>
    <property type="match status" value="1"/>
</dbReference>
<dbReference type="PANTHER" id="PTHR34822:SF1">
    <property type="entry name" value="GRPB FAMILY PROTEIN"/>
    <property type="match status" value="1"/>
</dbReference>
<dbReference type="Pfam" id="PF04229">
    <property type="entry name" value="GrpB"/>
    <property type="match status" value="1"/>
</dbReference>
<feature type="region of interest" description="Disordered" evidence="1">
    <location>
        <begin position="79"/>
        <end position="109"/>
    </location>
</feature>
<dbReference type="Proteomes" id="UP000324015">
    <property type="component" value="Chromosome"/>
</dbReference>
<dbReference type="SUPFAM" id="SSF81301">
    <property type="entry name" value="Nucleotidyltransferase"/>
    <property type="match status" value="1"/>
</dbReference>